<gene>
    <name evidence="1" type="ORF">HEK616_01700</name>
</gene>
<proteinExistence type="predicted"/>
<sequence length="64" mass="7213">MSGFQENPVELPCPYEDLTPDPVPGCPKCAELDATRYKARKRREFAVAVVASQQIRHHEQGHHA</sequence>
<keyword evidence="2" id="KW-1185">Reference proteome</keyword>
<dbReference type="EMBL" id="AP026073">
    <property type="protein sequence ID" value="BDM66683.1"/>
    <property type="molecule type" value="Genomic_DNA"/>
</dbReference>
<protein>
    <submittedName>
        <fullName evidence="1">Uncharacterized protein</fullName>
    </submittedName>
</protein>
<evidence type="ECO:0000313" key="2">
    <source>
        <dbReference type="Proteomes" id="UP001059597"/>
    </source>
</evidence>
<dbReference type="Proteomes" id="UP001059597">
    <property type="component" value="Chromosome"/>
</dbReference>
<organism evidence="1 2">
    <name type="scientific">Streptomyces nigrescens</name>
    <dbReference type="NCBI Taxonomy" id="1920"/>
    <lineage>
        <taxon>Bacteria</taxon>
        <taxon>Bacillati</taxon>
        <taxon>Actinomycetota</taxon>
        <taxon>Actinomycetes</taxon>
        <taxon>Kitasatosporales</taxon>
        <taxon>Streptomycetaceae</taxon>
        <taxon>Streptomyces</taxon>
    </lineage>
</organism>
<evidence type="ECO:0000313" key="1">
    <source>
        <dbReference type="EMBL" id="BDM66683.1"/>
    </source>
</evidence>
<name>A0ABM7ZJX2_STRNI</name>
<reference evidence="1" key="1">
    <citation type="submission" date="2022-06" db="EMBL/GenBank/DDBJ databases">
        <title>Complete genome sequence of Streptomyces nigrescens HEK616.</title>
        <authorList>
            <person name="Asamizu S."/>
            <person name="Onaka H."/>
        </authorList>
    </citation>
    <scope>NUCLEOTIDE SEQUENCE</scope>
    <source>
        <strain evidence="1">HEK616</strain>
    </source>
</reference>
<accession>A0ABM7ZJX2</accession>